<dbReference type="PANTHER" id="PTHR14096">
    <property type="entry name" value="APOLIPOPROTEIN L"/>
    <property type="match status" value="1"/>
</dbReference>
<dbReference type="PANTHER" id="PTHR14096:SF59">
    <property type="entry name" value="APOLIPOPROTEIN L, 1 ISOFORM X1"/>
    <property type="match status" value="1"/>
</dbReference>
<dbReference type="GeneID" id="111854583"/>
<dbReference type="GO" id="GO:0006869">
    <property type="term" value="P:lipid transport"/>
    <property type="evidence" value="ECO:0007669"/>
    <property type="project" value="InterPro"/>
</dbReference>
<dbReference type="GO" id="GO:0005576">
    <property type="term" value="C:extracellular region"/>
    <property type="evidence" value="ECO:0007669"/>
    <property type="project" value="InterPro"/>
</dbReference>
<evidence type="ECO:0000256" key="3">
    <source>
        <dbReference type="SAM" id="Phobius"/>
    </source>
</evidence>
<keyword evidence="5" id="KW-1185">Reference proteome</keyword>
<comment type="similarity">
    <text evidence="1">Belongs to the apolipoprotein L family.</text>
</comment>
<dbReference type="RefSeq" id="XP_072567222.1">
    <property type="nucleotide sequence ID" value="XM_072711121.1"/>
</dbReference>
<reference evidence="4" key="1">
    <citation type="submission" date="2025-08" db="UniProtKB">
        <authorList>
            <consortium name="Ensembl"/>
        </authorList>
    </citation>
    <scope>IDENTIFICATION</scope>
</reference>
<evidence type="ECO:0000256" key="2">
    <source>
        <dbReference type="SAM" id="MobiDB-lite"/>
    </source>
</evidence>
<protein>
    <submittedName>
        <fullName evidence="4">Apolipoprotein L, 1</fullName>
    </submittedName>
</protein>
<keyword evidence="3" id="KW-0472">Membrane</keyword>
<feature type="region of interest" description="Disordered" evidence="2">
    <location>
        <begin position="1"/>
        <end position="95"/>
    </location>
</feature>
<keyword evidence="3" id="KW-1133">Transmembrane helix</keyword>
<proteinExistence type="inferred from homology"/>
<dbReference type="GO" id="GO:0008289">
    <property type="term" value="F:lipid binding"/>
    <property type="evidence" value="ECO:0007669"/>
    <property type="project" value="InterPro"/>
</dbReference>
<dbReference type="InterPro" id="IPR008405">
    <property type="entry name" value="ApoL"/>
</dbReference>
<evidence type="ECO:0000256" key="1">
    <source>
        <dbReference type="ARBA" id="ARBA00010090"/>
    </source>
</evidence>
<feature type="transmembrane region" description="Helical" evidence="3">
    <location>
        <begin position="371"/>
        <end position="392"/>
    </location>
</feature>
<sequence>MDDVEDKFQTYFKQDSYPTKSPVVPMETEKAAEDRNVTDANGSYQECCRDVPGSSTDVTLKAAEKTDGQDRKEDPPKDNRQSQKKGKKWQNPFMPQKAVMRKVVQERTEKHPKATNVDQIHVEVSRDQMTEKVNEDVDGLMEWWGTVEHWNDMPMQADLSEKEKTKAFAVTAERVMKGIRVFNKLFTEWAEGLWQHVIDLNAIADGIDRFNKRAKIAAITGGSTSAVGGVTTIAGLALAPVTLGTSLIVTAVGLGVATAGGLTSASAGISNSVNNSLDRKKVERIVADYQAKMADISKCLKFIKQGIDSFRKYDAVKIKEHGCSQEIPELSSIYKEGAMAGKAVACNAAEIMRVTQAANVAGSTATRAIQLASMATGVLTGLFVAMDIYFVAKDSCELKKGAKSEFAAKIRDVAEQLHSGLVELNGIRAQLQEFSRCS</sequence>
<dbReference type="GO" id="GO:0016020">
    <property type="term" value="C:membrane"/>
    <property type="evidence" value="ECO:0007669"/>
    <property type="project" value="TreeGrafter"/>
</dbReference>
<feature type="compositionally biased region" description="Basic and acidic residues" evidence="2">
    <location>
        <begin position="62"/>
        <end position="81"/>
    </location>
</feature>
<evidence type="ECO:0000313" key="4">
    <source>
        <dbReference type="Ensembl" id="ENSPKIP00000025769.1"/>
    </source>
</evidence>
<dbReference type="Pfam" id="PF05461">
    <property type="entry name" value="ApoL"/>
    <property type="match status" value="1"/>
</dbReference>
<evidence type="ECO:0000313" key="5">
    <source>
        <dbReference type="Proteomes" id="UP000261540"/>
    </source>
</evidence>
<organism evidence="4 5">
    <name type="scientific">Paramormyrops kingsleyae</name>
    <dbReference type="NCBI Taxonomy" id="1676925"/>
    <lineage>
        <taxon>Eukaryota</taxon>
        <taxon>Metazoa</taxon>
        <taxon>Chordata</taxon>
        <taxon>Craniata</taxon>
        <taxon>Vertebrata</taxon>
        <taxon>Euteleostomi</taxon>
        <taxon>Actinopterygii</taxon>
        <taxon>Neopterygii</taxon>
        <taxon>Teleostei</taxon>
        <taxon>Osteoglossocephala</taxon>
        <taxon>Osteoglossomorpha</taxon>
        <taxon>Osteoglossiformes</taxon>
        <taxon>Mormyridae</taxon>
        <taxon>Paramormyrops</taxon>
    </lineage>
</organism>
<dbReference type="GO" id="GO:0042157">
    <property type="term" value="P:lipoprotein metabolic process"/>
    <property type="evidence" value="ECO:0007669"/>
    <property type="project" value="InterPro"/>
</dbReference>
<name>A0A3B3S4T3_9TELE</name>
<dbReference type="GeneTree" id="ENSGT01030000234599"/>
<dbReference type="AlphaFoldDB" id="A0A3B3S4T3"/>
<reference evidence="4" key="2">
    <citation type="submission" date="2025-09" db="UniProtKB">
        <authorList>
            <consortium name="Ensembl"/>
        </authorList>
    </citation>
    <scope>IDENTIFICATION</scope>
</reference>
<accession>A0A3B3S4T3</accession>
<feature type="compositionally biased region" description="Basic and acidic residues" evidence="2">
    <location>
        <begin position="27"/>
        <end position="37"/>
    </location>
</feature>
<keyword evidence="3" id="KW-0812">Transmembrane</keyword>
<dbReference type="Proteomes" id="UP000261540">
    <property type="component" value="Unplaced"/>
</dbReference>
<dbReference type="Ensembl" id="ENSPKIT00000006515.1">
    <property type="protein sequence ID" value="ENSPKIP00000025769.1"/>
    <property type="gene ID" value="ENSPKIG00000008522.1"/>
</dbReference>